<evidence type="ECO:0000256" key="2">
    <source>
        <dbReference type="ARBA" id="ARBA00022771"/>
    </source>
</evidence>
<gene>
    <name evidence="7" type="ORF">BDV95DRAFT_595804</name>
</gene>
<evidence type="ECO:0000259" key="6">
    <source>
        <dbReference type="PROSITE" id="PS50865"/>
    </source>
</evidence>
<keyword evidence="3" id="KW-0862">Zinc</keyword>
<dbReference type="PROSITE" id="PS50865">
    <property type="entry name" value="ZF_MYND_2"/>
    <property type="match status" value="1"/>
</dbReference>
<evidence type="ECO:0000256" key="4">
    <source>
        <dbReference type="PROSITE-ProRule" id="PRU00134"/>
    </source>
</evidence>
<dbReference type="Pfam" id="PF01753">
    <property type="entry name" value="zf-MYND"/>
    <property type="match status" value="1"/>
</dbReference>
<dbReference type="InterPro" id="IPR002893">
    <property type="entry name" value="Znf_MYND"/>
</dbReference>
<dbReference type="PANTHER" id="PTHR10237:SF14">
    <property type="entry name" value="MYND-TYPE DOMAIN-CONTAINING PROTEIN"/>
    <property type="match status" value="1"/>
</dbReference>
<name>A0A7C8M8G0_9PLEO</name>
<proteinExistence type="predicted"/>
<keyword evidence="2 4" id="KW-0863">Zinc-finger</keyword>
<dbReference type="GO" id="GO:0008270">
    <property type="term" value="F:zinc ion binding"/>
    <property type="evidence" value="ECO:0007669"/>
    <property type="project" value="UniProtKB-KW"/>
</dbReference>
<evidence type="ECO:0000256" key="1">
    <source>
        <dbReference type="ARBA" id="ARBA00022723"/>
    </source>
</evidence>
<dbReference type="GO" id="GO:0000981">
    <property type="term" value="F:DNA-binding transcription factor activity, RNA polymerase II-specific"/>
    <property type="evidence" value="ECO:0007669"/>
    <property type="project" value="TreeGrafter"/>
</dbReference>
<dbReference type="PANTHER" id="PTHR10237">
    <property type="entry name" value="DEFORMED EPIDERMAL AUTOREGULATORY FACTOR 1 HOMOLOG SUPPRESSIN"/>
    <property type="match status" value="1"/>
</dbReference>
<evidence type="ECO:0000313" key="7">
    <source>
        <dbReference type="EMBL" id="KAF2870275.1"/>
    </source>
</evidence>
<keyword evidence="1" id="KW-0479">Metal-binding</keyword>
<keyword evidence="8" id="KW-1185">Reference proteome</keyword>
<dbReference type="SUPFAM" id="SSF144232">
    <property type="entry name" value="HIT/MYND zinc finger-like"/>
    <property type="match status" value="1"/>
</dbReference>
<protein>
    <recommendedName>
        <fullName evidence="6">MYND-type domain-containing protein</fullName>
    </recommendedName>
</protein>
<feature type="compositionally biased region" description="Low complexity" evidence="5">
    <location>
        <begin position="135"/>
        <end position="151"/>
    </location>
</feature>
<organism evidence="7 8">
    <name type="scientific">Massariosphaeria phaeospora</name>
    <dbReference type="NCBI Taxonomy" id="100035"/>
    <lineage>
        <taxon>Eukaryota</taxon>
        <taxon>Fungi</taxon>
        <taxon>Dikarya</taxon>
        <taxon>Ascomycota</taxon>
        <taxon>Pezizomycotina</taxon>
        <taxon>Dothideomycetes</taxon>
        <taxon>Pleosporomycetidae</taxon>
        <taxon>Pleosporales</taxon>
        <taxon>Pleosporales incertae sedis</taxon>
        <taxon>Massariosphaeria</taxon>
    </lineage>
</organism>
<dbReference type="EMBL" id="JAADJZ010000014">
    <property type="protein sequence ID" value="KAF2870275.1"/>
    <property type="molecule type" value="Genomic_DNA"/>
</dbReference>
<dbReference type="AlphaFoldDB" id="A0A7C8M8G0"/>
<comment type="caution">
    <text evidence="7">The sequence shown here is derived from an EMBL/GenBank/DDBJ whole genome shotgun (WGS) entry which is preliminary data.</text>
</comment>
<reference evidence="7 8" key="1">
    <citation type="submission" date="2020-01" db="EMBL/GenBank/DDBJ databases">
        <authorList>
            <consortium name="DOE Joint Genome Institute"/>
            <person name="Haridas S."/>
            <person name="Albert R."/>
            <person name="Binder M."/>
            <person name="Bloem J."/>
            <person name="Labutti K."/>
            <person name="Salamov A."/>
            <person name="Andreopoulos B."/>
            <person name="Baker S.E."/>
            <person name="Barry K."/>
            <person name="Bills G."/>
            <person name="Bluhm B.H."/>
            <person name="Cannon C."/>
            <person name="Castanera R."/>
            <person name="Culley D.E."/>
            <person name="Daum C."/>
            <person name="Ezra D."/>
            <person name="Gonzalez J.B."/>
            <person name="Henrissat B."/>
            <person name="Kuo A."/>
            <person name="Liang C."/>
            <person name="Lipzen A."/>
            <person name="Lutzoni F."/>
            <person name="Magnuson J."/>
            <person name="Mondo S."/>
            <person name="Nolan M."/>
            <person name="Ohm R."/>
            <person name="Pangilinan J."/>
            <person name="Park H.-J.H."/>
            <person name="Ramirez L."/>
            <person name="Alfaro M."/>
            <person name="Sun H."/>
            <person name="Tritt A."/>
            <person name="Yoshinaga Y."/>
            <person name="Zwiers L.-H.L."/>
            <person name="Turgeon B.G."/>
            <person name="Goodwin S.B."/>
            <person name="Spatafora J.W."/>
            <person name="Crous P.W."/>
            <person name="Grigoriev I.V."/>
        </authorList>
    </citation>
    <scope>NUCLEOTIDE SEQUENCE [LARGE SCALE GENOMIC DNA]</scope>
    <source>
        <strain evidence="7 8">CBS 611.86</strain>
    </source>
</reference>
<feature type="region of interest" description="Disordered" evidence="5">
    <location>
        <begin position="127"/>
        <end position="151"/>
    </location>
</feature>
<dbReference type="PROSITE" id="PS01360">
    <property type="entry name" value="ZF_MYND_1"/>
    <property type="match status" value="1"/>
</dbReference>
<accession>A0A7C8M8G0</accession>
<dbReference type="GO" id="GO:0005634">
    <property type="term" value="C:nucleus"/>
    <property type="evidence" value="ECO:0007669"/>
    <property type="project" value="TreeGrafter"/>
</dbReference>
<evidence type="ECO:0000313" key="8">
    <source>
        <dbReference type="Proteomes" id="UP000481861"/>
    </source>
</evidence>
<dbReference type="InterPro" id="IPR024119">
    <property type="entry name" value="TF_DEAF-1"/>
</dbReference>
<dbReference type="Gene3D" id="6.10.140.2220">
    <property type="match status" value="1"/>
</dbReference>
<dbReference type="OrthoDB" id="432970at2759"/>
<feature type="domain" description="MYND-type" evidence="6">
    <location>
        <begin position="86"/>
        <end position="128"/>
    </location>
</feature>
<sequence length="188" mass="19914">MPPRSVCLNVFTTSLGDRKDAVESVRDVDVGKEVMDGVLYDRKDGGSMLEKRHDSMQSSPEDLVASSNTLSTSTDNILSVSQALACVTCGNTSTSTGTSLLRCSRCKTTFYCSRICQRTDWNSHKKLCSMSRGGSQPAQSPPSMSVPASPVHSQISAFPVSDASVVAGSISGSASEAPISTDSDEMQF</sequence>
<evidence type="ECO:0000256" key="3">
    <source>
        <dbReference type="ARBA" id="ARBA00022833"/>
    </source>
</evidence>
<dbReference type="Proteomes" id="UP000481861">
    <property type="component" value="Unassembled WGS sequence"/>
</dbReference>
<evidence type="ECO:0000256" key="5">
    <source>
        <dbReference type="SAM" id="MobiDB-lite"/>
    </source>
</evidence>